<protein>
    <submittedName>
        <fullName evidence="2">Uncharacterized protein</fullName>
    </submittedName>
</protein>
<evidence type="ECO:0000313" key="2">
    <source>
        <dbReference type="EMBL" id="GGV20110.1"/>
    </source>
</evidence>
<comment type="caution">
    <text evidence="2">The sequence shown here is derived from an EMBL/GenBank/DDBJ whole genome shotgun (WGS) entry which is preliminary data.</text>
</comment>
<dbReference type="Proteomes" id="UP000618795">
    <property type="component" value="Unassembled WGS sequence"/>
</dbReference>
<name>A0A918IIL3_9ACTN</name>
<proteinExistence type="predicted"/>
<dbReference type="AlphaFoldDB" id="A0A918IIL3"/>
<reference evidence="2" key="1">
    <citation type="journal article" date="2014" name="Int. J. Syst. Evol. Microbiol.">
        <title>Complete genome sequence of Corynebacterium casei LMG S-19264T (=DSM 44701T), isolated from a smear-ripened cheese.</title>
        <authorList>
            <consortium name="US DOE Joint Genome Institute (JGI-PGF)"/>
            <person name="Walter F."/>
            <person name="Albersmeier A."/>
            <person name="Kalinowski J."/>
            <person name="Ruckert C."/>
        </authorList>
    </citation>
    <scope>NUCLEOTIDE SEQUENCE</scope>
    <source>
        <strain evidence="2">JCM 4369</strain>
    </source>
</reference>
<organism evidence="2 3">
    <name type="scientific">Streptomyces filipinensis</name>
    <dbReference type="NCBI Taxonomy" id="66887"/>
    <lineage>
        <taxon>Bacteria</taxon>
        <taxon>Bacillati</taxon>
        <taxon>Actinomycetota</taxon>
        <taxon>Actinomycetes</taxon>
        <taxon>Kitasatosporales</taxon>
        <taxon>Streptomycetaceae</taxon>
        <taxon>Streptomyces</taxon>
    </lineage>
</organism>
<reference evidence="2" key="2">
    <citation type="submission" date="2020-09" db="EMBL/GenBank/DDBJ databases">
        <authorList>
            <person name="Sun Q."/>
            <person name="Ohkuma M."/>
        </authorList>
    </citation>
    <scope>NUCLEOTIDE SEQUENCE</scope>
    <source>
        <strain evidence="2">JCM 4369</strain>
    </source>
</reference>
<sequence>MGALCGGGGGDACEAESGEGRRGDDGGEDSSNTHVVPLSRIASVGALASLIFTHVGGTSCCAIRVKVLSGAGAVTRPVGQALGRRDHPGGTGGLFVVPQGAASAGKVQVRRG</sequence>
<evidence type="ECO:0000313" key="3">
    <source>
        <dbReference type="Proteomes" id="UP000618795"/>
    </source>
</evidence>
<keyword evidence="3" id="KW-1185">Reference proteome</keyword>
<feature type="region of interest" description="Disordered" evidence="1">
    <location>
        <begin position="1"/>
        <end position="34"/>
    </location>
</feature>
<dbReference type="EMBL" id="BMTD01000021">
    <property type="protein sequence ID" value="GGV20110.1"/>
    <property type="molecule type" value="Genomic_DNA"/>
</dbReference>
<evidence type="ECO:0000256" key="1">
    <source>
        <dbReference type="SAM" id="MobiDB-lite"/>
    </source>
</evidence>
<accession>A0A918IIL3</accession>
<gene>
    <name evidence="2" type="ORF">GCM10010260_70230</name>
</gene>
<feature type="compositionally biased region" description="Gly residues" evidence="1">
    <location>
        <begin position="1"/>
        <end position="11"/>
    </location>
</feature>